<evidence type="ECO:0000313" key="2">
    <source>
        <dbReference type="Proteomes" id="UP001220256"/>
    </source>
</evidence>
<sequence>MPAAILPSSAAAHTPQVPPIVVLKDNVPWLKQTFERVKQAGRPLNNLKQQTSYLIDILTPKSAIWALCSVMLENTLGLIHIESCCSVMSKRRLWMIHIEAYVVYVDMVSESEVAFKLTEETINGIMKFYKEFQMLDAATYRLKWPQKQAELDKLHDEFSEAINRFVYRTDAKALEGLEKDGSGELLGGCSVDVKAAILNLFVPLTPPPHVVHFLYPVAPCLDGTEPGVQRPIHLFEENQPWSTQPDVRTSNTRNHSSLGDGLDNMYAATFPVASVGSRLYTTTPVSAVEPIPHTPMYSSNAAADAGAFGGSSFFLC</sequence>
<proteinExistence type="predicted"/>
<keyword evidence="2" id="KW-1185">Reference proteome</keyword>
<reference evidence="1 2" key="1">
    <citation type="journal article" date="2023" name="IMA Fungus">
        <title>Comparative genomic study of the Penicillium genus elucidates a diverse pangenome and 15 lateral gene transfer events.</title>
        <authorList>
            <person name="Petersen C."/>
            <person name="Sorensen T."/>
            <person name="Nielsen M.R."/>
            <person name="Sondergaard T.E."/>
            <person name="Sorensen J.L."/>
            <person name="Fitzpatrick D.A."/>
            <person name="Frisvad J.C."/>
            <person name="Nielsen K.L."/>
        </authorList>
    </citation>
    <scope>NUCLEOTIDE SEQUENCE [LARGE SCALE GENOMIC DNA]</scope>
    <source>
        <strain evidence="1 2">IBT 3361</strain>
    </source>
</reference>
<comment type="caution">
    <text evidence="1">The sequence shown here is derived from an EMBL/GenBank/DDBJ whole genome shotgun (WGS) entry which is preliminary data.</text>
</comment>
<name>A0ABQ8WFM1_PENCH</name>
<protein>
    <submittedName>
        <fullName evidence="1">Uncharacterized protein</fullName>
    </submittedName>
</protein>
<gene>
    <name evidence="1" type="ORF">N7505_007751</name>
</gene>
<dbReference type="Proteomes" id="UP001220256">
    <property type="component" value="Unassembled WGS sequence"/>
</dbReference>
<evidence type="ECO:0000313" key="1">
    <source>
        <dbReference type="EMBL" id="KAJ5264958.1"/>
    </source>
</evidence>
<accession>A0ABQ8WFM1</accession>
<dbReference type="EMBL" id="JAPVEB010000004">
    <property type="protein sequence ID" value="KAJ5264958.1"/>
    <property type="molecule type" value="Genomic_DNA"/>
</dbReference>
<organism evidence="1 2">
    <name type="scientific">Penicillium chrysogenum</name>
    <name type="common">Penicillium notatum</name>
    <dbReference type="NCBI Taxonomy" id="5076"/>
    <lineage>
        <taxon>Eukaryota</taxon>
        <taxon>Fungi</taxon>
        <taxon>Dikarya</taxon>
        <taxon>Ascomycota</taxon>
        <taxon>Pezizomycotina</taxon>
        <taxon>Eurotiomycetes</taxon>
        <taxon>Eurotiomycetidae</taxon>
        <taxon>Eurotiales</taxon>
        <taxon>Aspergillaceae</taxon>
        <taxon>Penicillium</taxon>
        <taxon>Penicillium chrysogenum species complex</taxon>
    </lineage>
</organism>